<keyword evidence="11" id="KW-1185">Reference proteome</keyword>
<dbReference type="GO" id="GO:0045493">
    <property type="term" value="P:xylan catabolic process"/>
    <property type="evidence" value="ECO:0007669"/>
    <property type="project" value="UniProtKB-UniRule"/>
</dbReference>
<evidence type="ECO:0000256" key="1">
    <source>
        <dbReference type="ARBA" id="ARBA00004613"/>
    </source>
</evidence>
<comment type="function">
    <text evidence="9">Esterase involved in the hydrolysis of xylan, a major structural heterogeneous polysaccharide found in plant biomass representing the second most abundant polysaccharide in the biosphere, after cellulose.</text>
</comment>
<organism evidence="10 11">
    <name type="scientific">Polyplosphaeria fusca</name>
    <dbReference type="NCBI Taxonomy" id="682080"/>
    <lineage>
        <taxon>Eukaryota</taxon>
        <taxon>Fungi</taxon>
        <taxon>Dikarya</taxon>
        <taxon>Ascomycota</taxon>
        <taxon>Pezizomycotina</taxon>
        <taxon>Dothideomycetes</taxon>
        <taxon>Pleosporomycetidae</taxon>
        <taxon>Pleosporales</taxon>
        <taxon>Tetraplosphaeriaceae</taxon>
        <taxon>Polyplosphaeria</taxon>
    </lineage>
</organism>
<dbReference type="AlphaFoldDB" id="A0A9P4QSL2"/>
<proteinExistence type="inferred from homology"/>
<sequence>MYVYVPSNLKKPAPIVVAVHHCQGSAQGYSGETKYQPLASSKNFIVIYPNSKSSGGCFDVASTATLTHNGGGDSQTIANMVKYAVQNYGGDADRVFVTGSSSGAMMTQVLAGAYPDVFKAASAYSGVPAGCFFVSGAGATTDPPGWNNACANGQSTKTAAQWGDMVRGYYPNYNGTRTRMLIWHGTADNTLRYPNYQESLKEWSNVLGLTTSKTASNTPQSGYTQTIYGDGDSNTAKLVGYSGQGVGHTVPVHESMDIAFFGIS</sequence>
<keyword evidence="2 9" id="KW-0719">Serine esterase</keyword>
<evidence type="ECO:0000256" key="3">
    <source>
        <dbReference type="ARBA" id="ARBA00022525"/>
    </source>
</evidence>
<name>A0A9P4QSL2_9PLEO</name>
<dbReference type="EMBL" id="ML996225">
    <property type="protein sequence ID" value="KAF2730117.1"/>
    <property type="molecule type" value="Genomic_DNA"/>
</dbReference>
<dbReference type="PANTHER" id="PTHR43037:SF3">
    <property type="entry name" value="FERULOYL ESTERASE B"/>
    <property type="match status" value="1"/>
</dbReference>
<dbReference type="Proteomes" id="UP000799444">
    <property type="component" value="Unassembled WGS sequence"/>
</dbReference>
<evidence type="ECO:0000256" key="2">
    <source>
        <dbReference type="ARBA" id="ARBA00022487"/>
    </source>
</evidence>
<protein>
    <recommendedName>
        <fullName evidence="9">Carboxylic ester hydrolase</fullName>
        <ecNumber evidence="9">3.1.1.-</ecNumber>
    </recommendedName>
</protein>
<dbReference type="PANTHER" id="PTHR43037">
    <property type="entry name" value="UNNAMED PRODUCT-RELATED"/>
    <property type="match status" value="1"/>
</dbReference>
<keyword evidence="6" id="KW-0325">Glycoprotein</keyword>
<dbReference type="GO" id="GO:0005576">
    <property type="term" value="C:extracellular region"/>
    <property type="evidence" value="ECO:0007669"/>
    <property type="project" value="UniProtKB-SubCell"/>
</dbReference>
<dbReference type="OrthoDB" id="2425929at2759"/>
<comment type="similarity">
    <text evidence="9">Belongs to the carbohydrate esterase 1 (CE1) family.</text>
</comment>
<evidence type="ECO:0000256" key="6">
    <source>
        <dbReference type="ARBA" id="ARBA00023180"/>
    </source>
</evidence>
<dbReference type="GO" id="GO:0052689">
    <property type="term" value="F:carboxylic ester hydrolase activity"/>
    <property type="evidence" value="ECO:0007669"/>
    <property type="project" value="UniProtKB-KW"/>
</dbReference>
<evidence type="ECO:0000313" key="11">
    <source>
        <dbReference type="Proteomes" id="UP000799444"/>
    </source>
</evidence>
<evidence type="ECO:0000256" key="8">
    <source>
        <dbReference type="ARBA" id="ARBA00023326"/>
    </source>
</evidence>
<dbReference type="InterPro" id="IPR010126">
    <property type="entry name" value="Esterase_phb"/>
</dbReference>
<comment type="caution">
    <text evidence="10">The sequence shown here is derived from an EMBL/GenBank/DDBJ whole genome shotgun (WGS) entry which is preliminary data.</text>
</comment>
<evidence type="ECO:0000256" key="5">
    <source>
        <dbReference type="ARBA" id="ARBA00022801"/>
    </source>
</evidence>
<gene>
    <name evidence="10" type="ORF">EJ04DRAFT_445773</name>
</gene>
<evidence type="ECO:0000256" key="9">
    <source>
        <dbReference type="RuleBase" id="RU367147"/>
    </source>
</evidence>
<dbReference type="Pfam" id="PF10503">
    <property type="entry name" value="Esterase_PHB"/>
    <property type="match status" value="1"/>
</dbReference>
<evidence type="ECO:0000256" key="7">
    <source>
        <dbReference type="ARBA" id="ARBA00023277"/>
    </source>
</evidence>
<evidence type="ECO:0000256" key="4">
    <source>
        <dbReference type="ARBA" id="ARBA00022729"/>
    </source>
</evidence>
<evidence type="ECO:0000313" key="10">
    <source>
        <dbReference type="EMBL" id="KAF2730117.1"/>
    </source>
</evidence>
<dbReference type="InterPro" id="IPR029058">
    <property type="entry name" value="AB_hydrolase_fold"/>
</dbReference>
<dbReference type="SUPFAM" id="SSF53474">
    <property type="entry name" value="alpha/beta-Hydrolases"/>
    <property type="match status" value="2"/>
</dbReference>
<reference evidence="10" key="1">
    <citation type="journal article" date="2020" name="Stud. Mycol.">
        <title>101 Dothideomycetes genomes: a test case for predicting lifestyles and emergence of pathogens.</title>
        <authorList>
            <person name="Haridas S."/>
            <person name="Albert R."/>
            <person name="Binder M."/>
            <person name="Bloem J."/>
            <person name="Labutti K."/>
            <person name="Salamov A."/>
            <person name="Andreopoulos B."/>
            <person name="Baker S."/>
            <person name="Barry K."/>
            <person name="Bills G."/>
            <person name="Bluhm B."/>
            <person name="Cannon C."/>
            <person name="Castanera R."/>
            <person name="Culley D."/>
            <person name="Daum C."/>
            <person name="Ezra D."/>
            <person name="Gonzalez J."/>
            <person name="Henrissat B."/>
            <person name="Kuo A."/>
            <person name="Liang C."/>
            <person name="Lipzen A."/>
            <person name="Lutzoni F."/>
            <person name="Magnuson J."/>
            <person name="Mondo S."/>
            <person name="Nolan M."/>
            <person name="Ohm R."/>
            <person name="Pangilinan J."/>
            <person name="Park H.-J."/>
            <person name="Ramirez L."/>
            <person name="Alfaro M."/>
            <person name="Sun H."/>
            <person name="Tritt A."/>
            <person name="Yoshinaga Y."/>
            <person name="Zwiers L.-H."/>
            <person name="Turgeon B."/>
            <person name="Goodwin S."/>
            <person name="Spatafora J."/>
            <person name="Crous P."/>
            <person name="Grigoriev I."/>
        </authorList>
    </citation>
    <scope>NUCLEOTIDE SEQUENCE</scope>
    <source>
        <strain evidence="10">CBS 125425</strain>
    </source>
</reference>
<keyword evidence="4" id="KW-0732">Signal</keyword>
<keyword evidence="5 9" id="KW-0378">Hydrolase</keyword>
<dbReference type="NCBIfam" id="TIGR01840">
    <property type="entry name" value="esterase_phb"/>
    <property type="match status" value="1"/>
</dbReference>
<comment type="subcellular location">
    <subcellularLocation>
        <location evidence="1 9">Secreted</location>
    </subcellularLocation>
</comment>
<dbReference type="EC" id="3.1.1.-" evidence="9"/>
<dbReference type="Gene3D" id="3.40.50.1820">
    <property type="entry name" value="alpha/beta hydrolase"/>
    <property type="match status" value="1"/>
</dbReference>
<keyword evidence="8 9" id="KW-0624">Polysaccharide degradation</keyword>
<keyword evidence="7 9" id="KW-0119">Carbohydrate metabolism</keyword>
<dbReference type="InterPro" id="IPR050955">
    <property type="entry name" value="Plant_Biomass_Hydrol_Est"/>
</dbReference>
<keyword evidence="3 9" id="KW-0964">Secreted</keyword>
<accession>A0A9P4QSL2</accession>